<dbReference type="InterPro" id="IPR021726">
    <property type="entry name" value="THO_THOC2_N"/>
</dbReference>
<gene>
    <name evidence="9" type="ORF">UREG_04310</name>
</gene>
<feature type="compositionally biased region" description="Basic and acidic residues" evidence="5">
    <location>
        <begin position="2211"/>
        <end position="2231"/>
    </location>
</feature>
<evidence type="ECO:0000313" key="10">
    <source>
        <dbReference type="Proteomes" id="UP000002058"/>
    </source>
</evidence>
<evidence type="ECO:0000259" key="7">
    <source>
        <dbReference type="Pfam" id="PF11732"/>
    </source>
</evidence>
<accession>C4JNA4</accession>
<feature type="compositionally biased region" description="Basic and acidic residues" evidence="5">
    <location>
        <begin position="1901"/>
        <end position="1939"/>
    </location>
</feature>
<feature type="compositionally biased region" description="Basic and acidic residues" evidence="5">
    <location>
        <begin position="2410"/>
        <end position="2453"/>
    </location>
</feature>
<dbReference type="HOGENOM" id="CLU_000511_1_0_1"/>
<sequence>MAPGAGNKRKRGDWNNDGSRPSPHRPGNLNLAQQQQSQYYNQSRDGGDNRGRGGRRGSRGNRNSRRASDGPNFQQKESLKVASPFTPDEPRQAQWNGLPARGPTESPAPPPVIVKKTEPSSYAYDFVTDDHVKNWTSTGRQQVVDVGVGLCSKEDRIALASLFQELIQSAFDGRVPPSECGTVVKLITGERPASNEEVGIVSHPTFDSHSIFLDTLSILTDADPSRNNLRPLVLSTGIPLSLMRLQLDTPLLQALGLIRDTFSRMGIRKQTNILYRQSNYNLLREESEGYSKLLTELFTTSNNEPPSSEVVEETFERVKAMIGAFDMDVGRVLDVTLDVFAAVLIKQFRFCVKFLRASSWWPKEDTAAQGGAETGLPKWALPGSAGWSTSDEERKETLLLNQQRDRAFWDRVRQVGIKAFFEIGRRLSSDCDEHTSISYLDPELNDETKKWIEQTGTLPPKGNRVAAQLLGFKLRFYSSSSRNATDVLPDNLIYLAALLIKVGFISLRDLYPHLWRPDEAMEALKEEKMKEKTEREKAGRRGGGTMNALMMAGALADDTLPLPPRTRGLETRSATPAKEQEADKDKTAPPKAEEEQLPEPADQKVLLLKSLLAIGALPESLYILGRFPWLLDGYPELPEYIHRILHYCLHNIYSSVQPLSSRTELKERRKIVGSEQGAVSQGRVRLSDAAPRRVLRWALLDKEDIDGTDYRFYWDDWTDSLPVCQSVDDVFALCGSLLNLSGVKIGQDPSLLIKLARIGKHSLDEDTSESNRNRWIDMCKRLLVPALSLTKMNPGAVNEVFELLSCFPQNVRFSIYAEWYFGQTSRLPDIKSAFDQARFETKDALKRLSKTNIRPMARTLAKIAYANPGIVINVAVSQIESYENLIEVVVECARYFTYLGYDILTWSLINSLGHKGRSRMQESGLLTSRWLNSLASFAGRVFKRYSSIMNPVPVLQYVAEQLRHNNSTDLIVLEQLVSSMAGIVTDTNFNDAQVQAMAGGEVLQSQTMLQLLDKRHESKTTSKRLMKALTDSQLAGQLLIAIAQERVTCVFKETEADVELKLLGNIFDEIHRVLTQYLDLLRANFTEEEFDSFVPDVSSLIGEFGIQTEVAFWISRPSIAHRMLEYDKQQREATSKKAESEAATPSKSPDTDVEMGEAGDATEQAGKIDSVDSMAVDSTSQESQKADQESPTIPPTPAVNGITSTWHPVLDEMMETMKSKLPSDLWDVVGLPFYTTFWQLSLNDIYVPQKSYEDELERLKKRVIAISSDRSDLSMAGSQKKEREKKQVNDLHERILLEHKRHVKSFTQTRARLQKEREKWFAGMRGKHDALNLAIIQQCLLPRLLLSPVDALYCFKLFKYLHSSGTSNFRTLGLLDQLFRDQRLTSIIFQCTSKEADNLGRFLNEIFRDLSRWHADSAVYEKEAYGAKKDLPGFATAVDAEGKPTIFLSYEDFRRILYKWHRLFGAALKTCLTGGEYMHIRNAISVLKAVVQYFPALNWIGTDMLAIVNHLKTSDPRDDVKIPAASLIGDLNRREKKWLLPQAFMLNVPADRPAGAKSTTPQSRSATPRALSATAPEFKPSSVLPKSNGTGKSEVEEGEVEDAQRIAQAQKPATILSPPAPSEPTNLPESTVNDQKPNETDRQATEIKEQTSEHLTQLPPRPERSPNEFPKEMQPSSGPRNTVPESRAEWKSRTELAPSANIPKRPELEFRQPPPNLPNKPESHGSYRDGRMPGKPSDGLERRDVRREGRETRYQDHSRQPPHGRQEVIGDHPHPGDARVHGRPGHDRDRRDSTRIERDFGRRLPTEDHFSRPSPRDPAALPRDQEHHDRLNRGRLNQPDASHPRGDSYRQSRDDMNQSRLGDFQQFHDHKMEMNRDHVPPGRLQRDDRRPLSSRPPSPPRADDNRGRLDKGDDRDDRKNFPLQSSRRDEVPLGPRGDRPQPTIPENRPQADFPRDTRDLRQPHPPSDPNYGRLNQDSRYPRTQENFDRPTDIPSGPRRTLPGRGARAAPAPAPTPAPAPPQVTPTSRTDRHLPSGPSGWTGQRHGQQQDPAPSSSASVPSPLDTSGIHPDRLRALQVPDRPYGPSSQPPSPAPISAPSGPRGAPPSGPSPTRPSAPGTGFANERGRGDKRFAGLNNMLQQGSGPLDRGGQGTMIRGRGAVGRQSGSANAPSPQVTRPQTPAENQSGMAQGPGKPDLFPSRANGAPQHTSHRQELEEETRRVGRTGRRSEIMGEAASQARGSPRQSSSGTHTPDRPTDLGSDRIADRDRGRERNRRGDDEITRGSESKREEYRERPRERDRDRDRERERESRDKDRDRDRDRDRERGRGNEPADYRDETRNSQESSRRVSQHLDNSQAQTPGRSRRDKRERYDGPGSQSGGPFDTSGRITANKSTPHQPPPPPPPPPPASDDRRWSRGDDRNRDREIRDRERDRDRGDRDRDRDRDRSRREPGNGRGGGSGNRDSGTTGAPVNTWTRKRGRGVPGNGDDVQDQGASMRAASESKRSRR</sequence>
<feature type="compositionally biased region" description="Basic and acidic residues" evidence="5">
    <location>
        <begin position="1636"/>
        <end position="1652"/>
    </location>
</feature>
<dbReference type="InParanoid" id="C4JNA4"/>
<evidence type="ECO:0000259" key="6">
    <source>
        <dbReference type="Pfam" id="PF11262"/>
    </source>
</evidence>
<dbReference type="InterPro" id="IPR021418">
    <property type="entry name" value="THO_THOC2_C"/>
</dbReference>
<dbReference type="EMBL" id="CH476616">
    <property type="protein sequence ID" value="EEP79464.1"/>
    <property type="molecule type" value="Genomic_DNA"/>
</dbReference>
<feature type="region of interest" description="Disordered" evidence="5">
    <location>
        <begin position="1130"/>
        <end position="1203"/>
    </location>
</feature>
<evidence type="ECO:0000256" key="4">
    <source>
        <dbReference type="ARBA" id="ARBA00023242"/>
    </source>
</evidence>
<dbReference type="GO" id="GO:0000445">
    <property type="term" value="C:THO complex part of transcription export complex"/>
    <property type="evidence" value="ECO:0007669"/>
    <property type="project" value="TreeGrafter"/>
</dbReference>
<feature type="compositionally biased region" description="Basic and acidic residues" evidence="5">
    <location>
        <begin position="2252"/>
        <end position="2347"/>
    </location>
</feature>
<dbReference type="RefSeq" id="XP_002544793.1">
    <property type="nucleotide sequence ID" value="XM_002544747.1"/>
</dbReference>
<feature type="compositionally biased region" description="Low complexity" evidence="5">
    <location>
        <begin position="2051"/>
        <end position="2062"/>
    </location>
</feature>
<feature type="domain" description="THO complex subunitTHOC2 C-terminal" evidence="6">
    <location>
        <begin position="1226"/>
        <end position="1531"/>
    </location>
</feature>
<reference evidence="10" key="1">
    <citation type="journal article" date="2009" name="Genome Res.">
        <title>Comparative genomic analyses of the human fungal pathogens Coccidioides and their relatives.</title>
        <authorList>
            <person name="Sharpton T.J."/>
            <person name="Stajich J.E."/>
            <person name="Rounsley S.D."/>
            <person name="Gardner M.J."/>
            <person name="Wortman J.R."/>
            <person name="Jordar V.S."/>
            <person name="Maiti R."/>
            <person name="Kodira C.D."/>
            <person name="Neafsey D.E."/>
            <person name="Zeng Q."/>
            <person name="Hung C.-Y."/>
            <person name="McMahan C."/>
            <person name="Muszewska A."/>
            <person name="Grynberg M."/>
            <person name="Mandel M.A."/>
            <person name="Kellner E.M."/>
            <person name="Barker B.M."/>
            <person name="Galgiani J.N."/>
            <person name="Orbach M.J."/>
            <person name="Kirkland T.N."/>
            <person name="Cole G.T."/>
            <person name="Henn M.R."/>
            <person name="Birren B.W."/>
            <person name="Taylor J.W."/>
        </authorList>
    </citation>
    <scope>NUCLEOTIDE SEQUENCE [LARGE SCALE GENOMIC DNA]</scope>
    <source>
        <strain evidence="10">UAMH 1704</strain>
    </source>
</reference>
<feature type="compositionally biased region" description="Basic and acidic residues" evidence="5">
    <location>
        <begin position="1953"/>
        <end position="1962"/>
    </location>
</feature>
<dbReference type="OrthoDB" id="29024at2759"/>
<feature type="compositionally biased region" description="Basic residues" evidence="5">
    <location>
        <begin position="52"/>
        <end position="65"/>
    </location>
</feature>
<dbReference type="GO" id="GO:0006406">
    <property type="term" value="P:mRNA export from nucleus"/>
    <property type="evidence" value="ECO:0007669"/>
    <property type="project" value="InterPro"/>
</dbReference>
<feature type="domain" description="THO complex subunitTHOC2 N-terminal" evidence="7">
    <location>
        <begin position="860"/>
        <end position="935"/>
    </location>
</feature>
<feature type="compositionally biased region" description="Polar residues" evidence="5">
    <location>
        <begin position="1557"/>
        <end position="1566"/>
    </location>
</feature>
<feature type="region of interest" description="Disordered" evidence="5">
    <location>
        <begin position="1551"/>
        <end position="2508"/>
    </location>
</feature>
<feature type="compositionally biased region" description="Pro residues" evidence="5">
    <location>
        <begin position="2103"/>
        <end position="2114"/>
    </location>
</feature>
<feature type="compositionally biased region" description="Basic and acidic residues" evidence="5">
    <location>
        <begin position="1130"/>
        <end position="1140"/>
    </location>
</feature>
<evidence type="ECO:0000256" key="3">
    <source>
        <dbReference type="ARBA" id="ARBA00019596"/>
    </source>
</evidence>
<dbReference type="GO" id="GO:0006397">
    <property type="term" value="P:mRNA processing"/>
    <property type="evidence" value="ECO:0007669"/>
    <property type="project" value="InterPro"/>
</dbReference>
<protein>
    <recommendedName>
        <fullName evidence="3">THO complex subunit 2</fullName>
    </recommendedName>
</protein>
<evidence type="ECO:0000259" key="8">
    <source>
        <dbReference type="Pfam" id="PF16134"/>
    </source>
</evidence>
<feature type="compositionally biased region" description="Basic and acidic residues" evidence="5">
    <location>
        <begin position="1661"/>
        <end position="1671"/>
    </location>
</feature>
<dbReference type="GO" id="GO:0003729">
    <property type="term" value="F:mRNA binding"/>
    <property type="evidence" value="ECO:0007669"/>
    <property type="project" value="TreeGrafter"/>
</dbReference>
<feature type="compositionally biased region" description="Low complexity" evidence="5">
    <location>
        <begin position="1996"/>
        <end position="2010"/>
    </location>
</feature>
<comment type="similarity">
    <text evidence="2">Belongs to the THOC2 family.</text>
</comment>
<feature type="compositionally biased region" description="Low complexity" evidence="5">
    <location>
        <begin position="33"/>
        <end position="44"/>
    </location>
</feature>
<dbReference type="PANTHER" id="PTHR21597:SF0">
    <property type="entry name" value="THO COMPLEX SUBUNIT 2"/>
    <property type="match status" value="1"/>
</dbReference>
<dbReference type="STRING" id="336963.C4JNA4"/>
<dbReference type="GeneID" id="8438295"/>
<feature type="region of interest" description="Disordered" evidence="5">
    <location>
        <begin position="558"/>
        <end position="599"/>
    </location>
</feature>
<dbReference type="OMA" id="QERWTCI"/>
<feature type="domain" description="THO complex subunit 2 N-terminal" evidence="8">
    <location>
        <begin position="127"/>
        <end position="858"/>
    </location>
</feature>
<evidence type="ECO:0000313" key="9">
    <source>
        <dbReference type="EMBL" id="EEP79464.1"/>
    </source>
</evidence>
<comment type="subcellular location">
    <subcellularLocation>
        <location evidence="1">Nucleus</location>
    </subcellularLocation>
</comment>
<evidence type="ECO:0000256" key="2">
    <source>
        <dbReference type="ARBA" id="ARBA00007857"/>
    </source>
</evidence>
<feature type="compositionally biased region" description="Polar residues" evidence="5">
    <location>
        <begin position="2038"/>
        <end position="2050"/>
    </location>
</feature>
<keyword evidence="4" id="KW-0539">Nucleus</keyword>
<feature type="compositionally biased region" description="Basic and acidic residues" evidence="5">
    <location>
        <begin position="578"/>
        <end position="594"/>
    </location>
</feature>
<dbReference type="PANTHER" id="PTHR21597">
    <property type="entry name" value="THO2 PROTEIN"/>
    <property type="match status" value="1"/>
</dbReference>
<proteinExistence type="inferred from homology"/>
<feature type="compositionally biased region" description="Pro residues" evidence="5">
    <location>
        <begin position="2011"/>
        <end position="2023"/>
    </location>
</feature>
<feature type="compositionally biased region" description="Polar residues" evidence="5">
    <location>
        <begin position="2164"/>
        <end position="2188"/>
    </location>
</feature>
<feature type="compositionally biased region" description="Basic and acidic residues" evidence="5">
    <location>
        <begin position="1721"/>
        <end position="1815"/>
    </location>
</feature>
<evidence type="ECO:0000256" key="1">
    <source>
        <dbReference type="ARBA" id="ARBA00004123"/>
    </source>
</evidence>
<dbReference type="InterPro" id="IPR040007">
    <property type="entry name" value="Tho2"/>
</dbReference>
<feature type="compositionally biased region" description="Polar residues" evidence="5">
    <location>
        <begin position="1674"/>
        <end position="1684"/>
    </location>
</feature>
<feature type="compositionally biased region" description="Basic and acidic residues" evidence="5">
    <location>
        <begin position="1866"/>
        <end position="1891"/>
    </location>
</feature>
<keyword evidence="10" id="KW-1185">Reference proteome</keyword>
<feature type="compositionally biased region" description="Pro residues" evidence="5">
    <location>
        <begin position="2397"/>
        <end position="2409"/>
    </location>
</feature>
<dbReference type="Pfam" id="PF11262">
    <property type="entry name" value="Tho2"/>
    <property type="match status" value="1"/>
</dbReference>
<evidence type="ECO:0000256" key="5">
    <source>
        <dbReference type="SAM" id="MobiDB-lite"/>
    </source>
</evidence>
<feature type="region of interest" description="Disordered" evidence="5">
    <location>
        <begin position="1"/>
        <end position="112"/>
    </location>
</feature>
<feature type="compositionally biased region" description="Basic and acidic residues" evidence="5">
    <location>
        <begin position="1979"/>
        <end position="1991"/>
    </location>
</feature>
<name>C4JNA4_UNCRE</name>
<dbReference type="eggNOG" id="KOG1874">
    <property type="taxonomic scope" value="Eukaryota"/>
</dbReference>
<dbReference type="VEuPathDB" id="FungiDB:UREG_04310"/>
<organism evidence="9 10">
    <name type="scientific">Uncinocarpus reesii (strain UAMH 1704)</name>
    <dbReference type="NCBI Taxonomy" id="336963"/>
    <lineage>
        <taxon>Eukaryota</taxon>
        <taxon>Fungi</taxon>
        <taxon>Dikarya</taxon>
        <taxon>Ascomycota</taxon>
        <taxon>Pezizomycotina</taxon>
        <taxon>Eurotiomycetes</taxon>
        <taxon>Eurotiomycetidae</taxon>
        <taxon>Onygenales</taxon>
        <taxon>Onygenaceae</taxon>
        <taxon>Uncinocarpus</taxon>
    </lineage>
</organism>
<feature type="compositionally biased region" description="Basic and acidic residues" evidence="5">
    <location>
        <begin position="1823"/>
        <end position="1832"/>
    </location>
</feature>
<feature type="compositionally biased region" description="Polar residues" evidence="5">
    <location>
        <begin position="2352"/>
        <end position="2362"/>
    </location>
</feature>
<feature type="compositionally biased region" description="Basic and acidic residues" evidence="5">
    <location>
        <begin position="1842"/>
        <end position="1857"/>
    </location>
</feature>
<dbReference type="KEGG" id="ure:UREG_04310"/>
<dbReference type="Proteomes" id="UP000002058">
    <property type="component" value="Unassembled WGS sequence"/>
</dbReference>
<feature type="compositionally biased region" description="Polar residues" evidence="5">
    <location>
        <begin position="1623"/>
        <end position="1635"/>
    </location>
</feature>
<dbReference type="Pfam" id="PF11732">
    <property type="entry name" value="Thoc2"/>
    <property type="match status" value="1"/>
</dbReference>
<feature type="compositionally biased region" description="Polar residues" evidence="5">
    <location>
        <begin position="2387"/>
        <end position="2396"/>
    </location>
</feature>
<dbReference type="FunCoup" id="C4JNA4">
    <property type="interactions" value="557"/>
</dbReference>
<feature type="compositionally biased region" description="Polar residues" evidence="5">
    <location>
        <begin position="2239"/>
        <end position="2251"/>
    </location>
</feature>
<dbReference type="Pfam" id="PF16134">
    <property type="entry name" value="THOC2_N"/>
    <property type="match status" value="1"/>
</dbReference>
<dbReference type="InterPro" id="IPR032302">
    <property type="entry name" value="THOC2_N"/>
</dbReference>